<dbReference type="RefSeq" id="WP_167306586.1">
    <property type="nucleotide sequence ID" value="NZ_FNDI01000022.1"/>
</dbReference>
<organism evidence="1 2">
    <name type="scientific">Paraburkholderia steynii</name>
    <dbReference type="NCBI Taxonomy" id="1245441"/>
    <lineage>
        <taxon>Bacteria</taxon>
        <taxon>Pseudomonadati</taxon>
        <taxon>Pseudomonadota</taxon>
        <taxon>Betaproteobacteria</taxon>
        <taxon>Burkholderiales</taxon>
        <taxon>Burkholderiaceae</taxon>
        <taxon>Paraburkholderia</taxon>
    </lineage>
</organism>
<reference evidence="1" key="1">
    <citation type="submission" date="2016-10" db="EMBL/GenBank/DDBJ databases">
        <authorList>
            <person name="Varghese N."/>
            <person name="Submissions S."/>
        </authorList>
    </citation>
    <scope>NUCLEOTIDE SEQUENCE [LARGE SCALE GENOMIC DNA]</scope>
    <source>
        <strain evidence="1">YR281</strain>
    </source>
</reference>
<evidence type="ECO:0000313" key="1">
    <source>
        <dbReference type="EMBL" id="SDI69905.1"/>
    </source>
</evidence>
<dbReference type="AlphaFoldDB" id="A0A7Z7BC95"/>
<protein>
    <submittedName>
        <fullName evidence="1">Uncharacterized protein</fullName>
    </submittedName>
</protein>
<comment type="caution">
    <text evidence="1">The sequence shown here is derived from an EMBL/GenBank/DDBJ whole genome shotgun (WGS) entry which is preliminary data.</text>
</comment>
<dbReference type="Proteomes" id="UP000198900">
    <property type="component" value="Unassembled WGS sequence"/>
</dbReference>
<accession>A0A7Z7BC95</accession>
<gene>
    <name evidence="1" type="ORF">SAMN04487926_12221</name>
</gene>
<evidence type="ECO:0000313" key="2">
    <source>
        <dbReference type="Proteomes" id="UP000198900"/>
    </source>
</evidence>
<sequence length="89" mass="10002">MSSHIATHSLHEGFDTWHAQTLVDHDVMLAEVIVKGSWIELTKQLRGQFDALPVSCARTTYCIRDTHSLAQRVKEAEQTARMPRAIGDS</sequence>
<name>A0A7Z7BC95_9BURK</name>
<dbReference type="EMBL" id="FNDI01000022">
    <property type="protein sequence ID" value="SDI69905.1"/>
    <property type="molecule type" value="Genomic_DNA"/>
</dbReference>
<proteinExistence type="predicted"/>
<keyword evidence="2" id="KW-1185">Reference proteome</keyword>